<dbReference type="InterPro" id="IPR000994">
    <property type="entry name" value="Pept_M24"/>
</dbReference>
<dbReference type="Pfam" id="PF00557">
    <property type="entry name" value="Peptidase_M24"/>
    <property type="match status" value="1"/>
</dbReference>
<dbReference type="PANTHER" id="PTHR43330:SF27">
    <property type="entry name" value="METHIONINE AMINOPEPTIDASE"/>
    <property type="match status" value="1"/>
</dbReference>
<feature type="binding site" evidence="6">
    <location>
        <position position="236"/>
    </location>
    <ligand>
        <name>a divalent metal cation</name>
        <dbReference type="ChEBI" id="CHEBI:60240"/>
        <label>2</label>
        <note>catalytic</note>
    </ligand>
</feature>
<dbReference type="RefSeq" id="WP_134238321.1">
    <property type="nucleotide sequence ID" value="NZ_CP155620.1"/>
</dbReference>
<evidence type="ECO:0000259" key="8">
    <source>
        <dbReference type="Pfam" id="PF00557"/>
    </source>
</evidence>
<protein>
    <recommendedName>
        <fullName evidence="6 7">Methionine aminopeptidase</fullName>
        <shortName evidence="6">MAP</shortName>
        <shortName evidence="6">MetAP</shortName>
        <ecNumber evidence="6 7">3.4.11.18</ecNumber>
    </recommendedName>
    <alternativeName>
        <fullName evidence="6">Peptidase M</fullName>
    </alternativeName>
</protein>
<evidence type="ECO:0000256" key="7">
    <source>
        <dbReference type="RuleBase" id="RU003653"/>
    </source>
</evidence>
<comment type="function">
    <text evidence="1 6">Removes the N-terminal methionine from nascent proteins. The N-terminal methionine is often cleaved when the second residue in the primary sequence is small and uncharged (Met-Ala-, Cys, Gly, Pro, Ser, Thr, or Val). Requires deformylation of the N(alpha)-formylated initiator methionine before it can be hydrolyzed.</text>
</comment>
<sequence>MIELKKPEEIEKLRAANKIVAKTLDFLEKEIKVGMSLKQIDKMAEDFILSHGAKPSFKGLYGFPGAICISLNQVCIHGIPDEKIIKEGDILGLDVGTFLNGYYGDAARTIAIGKISSQDEKLIACAKDALYGAIDEIREGMRFKELSAFLGEFIHSRGFVPLRGYCGHGIGRKPHGEPEILNYLENGASAKSGPKIKEGMVFCIEPMICQKDGTPKHYNGKWDAGSADGLNAAHYEHCVAIVGKKAQILSVDE</sequence>
<dbReference type="PROSITE" id="PS00680">
    <property type="entry name" value="MAP_1"/>
    <property type="match status" value="1"/>
</dbReference>
<reference evidence="9" key="1">
    <citation type="submission" date="2024-05" db="EMBL/GenBank/DDBJ databases">
        <title>Campylobacter coli isolated from environmental waters in Slovenia.</title>
        <authorList>
            <person name="Zautner A.E."/>
            <person name="Bunk B."/>
            <person name="Riedel T."/>
            <person name="Sproeer C."/>
        </authorList>
    </citation>
    <scope>NUCLEOTIDE SEQUENCE</scope>
    <source>
        <strain evidence="9">CCS1377</strain>
    </source>
</reference>
<evidence type="ECO:0000313" key="9">
    <source>
        <dbReference type="EMBL" id="XBJ29414.1"/>
    </source>
</evidence>
<feature type="binding site" evidence="6">
    <location>
        <position position="175"/>
    </location>
    <ligand>
        <name>substrate</name>
    </ligand>
</feature>
<feature type="binding site" evidence="6">
    <location>
        <position position="105"/>
    </location>
    <ligand>
        <name>a divalent metal cation</name>
        <dbReference type="ChEBI" id="CHEBI:60240"/>
        <label>1</label>
    </ligand>
</feature>
<keyword evidence="4 6" id="KW-0479">Metal-binding</keyword>
<dbReference type="AlphaFoldDB" id="A0AAU7E988"/>
<proteinExistence type="inferred from homology"/>
<comment type="similarity">
    <text evidence="6">Belongs to the peptidase M24A family. Methionine aminopeptidase type 1 subfamily.</text>
</comment>
<dbReference type="GO" id="GO:0006508">
    <property type="term" value="P:proteolysis"/>
    <property type="evidence" value="ECO:0007669"/>
    <property type="project" value="UniProtKB-KW"/>
</dbReference>
<dbReference type="SUPFAM" id="SSF55920">
    <property type="entry name" value="Creatinase/aminopeptidase"/>
    <property type="match status" value="1"/>
</dbReference>
<feature type="binding site" evidence="6">
    <location>
        <position position="205"/>
    </location>
    <ligand>
        <name>a divalent metal cation</name>
        <dbReference type="ChEBI" id="CHEBI:60240"/>
        <label>2</label>
        <note>catalytic</note>
    </ligand>
</feature>
<keyword evidence="2 6" id="KW-0031">Aminopeptidase</keyword>
<comment type="subunit">
    <text evidence="6">Monomer.</text>
</comment>
<dbReference type="EMBL" id="CP155620">
    <property type="protein sequence ID" value="XBJ29414.1"/>
    <property type="molecule type" value="Genomic_DNA"/>
</dbReference>
<dbReference type="PRINTS" id="PR00599">
    <property type="entry name" value="MAPEPTIDASE"/>
</dbReference>
<organism evidence="9">
    <name type="scientific">Campylobacter sp. CCS1377</name>
    <dbReference type="NCBI Taxonomy" id="3158229"/>
    <lineage>
        <taxon>Bacteria</taxon>
        <taxon>Pseudomonadati</taxon>
        <taxon>Campylobacterota</taxon>
        <taxon>Epsilonproteobacteria</taxon>
        <taxon>Campylobacterales</taxon>
        <taxon>Campylobacteraceae</taxon>
        <taxon>Campylobacter</taxon>
    </lineage>
</organism>
<dbReference type="EC" id="3.4.11.18" evidence="6 7"/>
<evidence type="ECO:0000256" key="4">
    <source>
        <dbReference type="ARBA" id="ARBA00022723"/>
    </source>
</evidence>
<accession>A0AAU7E988</accession>
<evidence type="ECO:0000256" key="3">
    <source>
        <dbReference type="ARBA" id="ARBA00022670"/>
    </source>
</evidence>
<keyword evidence="3 6" id="KW-0645">Protease</keyword>
<gene>
    <name evidence="6 9" type="primary">map</name>
    <name evidence="9" type="ORF">AAH949_00835</name>
</gene>
<evidence type="ECO:0000256" key="1">
    <source>
        <dbReference type="ARBA" id="ARBA00002521"/>
    </source>
</evidence>
<dbReference type="HAMAP" id="MF_01974">
    <property type="entry name" value="MetAP_1"/>
    <property type="match status" value="1"/>
</dbReference>
<feature type="binding site" evidence="6">
    <location>
        <position position="236"/>
    </location>
    <ligand>
        <name>a divalent metal cation</name>
        <dbReference type="ChEBI" id="CHEBI:60240"/>
        <label>1</label>
    </ligand>
</feature>
<dbReference type="GO" id="GO:0046872">
    <property type="term" value="F:metal ion binding"/>
    <property type="evidence" value="ECO:0007669"/>
    <property type="project" value="UniProtKB-UniRule"/>
</dbReference>
<feature type="binding site" evidence="6">
    <location>
        <position position="94"/>
    </location>
    <ligand>
        <name>a divalent metal cation</name>
        <dbReference type="ChEBI" id="CHEBI:60240"/>
        <label>1</label>
    </ligand>
</feature>
<feature type="binding site" evidence="6">
    <location>
        <position position="77"/>
    </location>
    <ligand>
        <name>substrate</name>
    </ligand>
</feature>
<dbReference type="InterPro" id="IPR002467">
    <property type="entry name" value="Pept_M24A_MAP1"/>
</dbReference>
<evidence type="ECO:0000256" key="2">
    <source>
        <dbReference type="ARBA" id="ARBA00022438"/>
    </source>
</evidence>
<dbReference type="GO" id="GO:0070006">
    <property type="term" value="F:metalloaminopeptidase activity"/>
    <property type="evidence" value="ECO:0007669"/>
    <property type="project" value="UniProtKB-UniRule"/>
</dbReference>
<dbReference type="InterPro" id="IPR036005">
    <property type="entry name" value="Creatinase/aminopeptidase-like"/>
</dbReference>
<keyword evidence="5 6" id="KW-0378">Hydrolase</keyword>
<dbReference type="CDD" id="cd01086">
    <property type="entry name" value="MetAP1"/>
    <property type="match status" value="1"/>
</dbReference>
<evidence type="ECO:0000256" key="5">
    <source>
        <dbReference type="ARBA" id="ARBA00022801"/>
    </source>
</evidence>
<name>A0AAU7E988_9BACT</name>
<evidence type="ECO:0000256" key="6">
    <source>
        <dbReference type="HAMAP-Rule" id="MF_01974"/>
    </source>
</evidence>
<comment type="cofactor">
    <cofactor evidence="6">
        <name>Co(2+)</name>
        <dbReference type="ChEBI" id="CHEBI:48828"/>
    </cofactor>
    <cofactor evidence="6">
        <name>Zn(2+)</name>
        <dbReference type="ChEBI" id="CHEBI:29105"/>
    </cofactor>
    <cofactor evidence="6">
        <name>Mn(2+)</name>
        <dbReference type="ChEBI" id="CHEBI:29035"/>
    </cofactor>
    <cofactor evidence="6">
        <name>Fe(2+)</name>
        <dbReference type="ChEBI" id="CHEBI:29033"/>
    </cofactor>
    <text evidence="6">Binds 2 divalent metal cations per subunit. Has a high-affinity and a low affinity metal-binding site. The true nature of the physiological cofactor is under debate. The enzyme is active with cobalt, zinc, manganese or divalent iron ions. Most likely, methionine aminopeptidases function as mononuclear Fe(2+)-metalloproteases under physiological conditions, and the catalytically relevant metal-binding site has been assigned to the histidine-containing high-affinity site.</text>
</comment>
<dbReference type="InterPro" id="IPR001714">
    <property type="entry name" value="Pept_M24_MAP"/>
</dbReference>
<feature type="binding site" evidence="6">
    <location>
        <position position="105"/>
    </location>
    <ligand>
        <name>a divalent metal cation</name>
        <dbReference type="ChEBI" id="CHEBI:60240"/>
        <label>2</label>
        <note>catalytic</note>
    </ligand>
</feature>
<dbReference type="NCBIfam" id="TIGR00500">
    <property type="entry name" value="met_pdase_I"/>
    <property type="match status" value="1"/>
</dbReference>
<feature type="domain" description="Peptidase M24" evidence="8">
    <location>
        <begin position="11"/>
        <end position="241"/>
    </location>
</feature>
<dbReference type="PANTHER" id="PTHR43330">
    <property type="entry name" value="METHIONINE AMINOPEPTIDASE"/>
    <property type="match status" value="1"/>
</dbReference>
<feature type="binding site" evidence="6">
    <location>
        <position position="168"/>
    </location>
    <ligand>
        <name>a divalent metal cation</name>
        <dbReference type="ChEBI" id="CHEBI:60240"/>
        <label>2</label>
        <note>catalytic</note>
    </ligand>
</feature>
<dbReference type="GO" id="GO:0004239">
    <property type="term" value="F:initiator methionyl aminopeptidase activity"/>
    <property type="evidence" value="ECO:0007669"/>
    <property type="project" value="UniProtKB-UniRule"/>
</dbReference>
<comment type="catalytic activity">
    <reaction evidence="6 7">
        <text>Release of N-terminal amino acids, preferentially methionine, from peptides and arylamides.</text>
        <dbReference type="EC" id="3.4.11.18"/>
    </reaction>
</comment>
<dbReference type="Gene3D" id="3.90.230.10">
    <property type="entry name" value="Creatinase/methionine aminopeptidase superfamily"/>
    <property type="match status" value="1"/>
</dbReference>
<dbReference type="GO" id="GO:0005829">
    <property type="term" value="C:cytosol"/>
    <property type="evidence" value="ECO:0007669"/>
    <property type="project" value="TreeGrafter"/>
</dbReference>